<evidence type="ECO:0000313" key="2">
    <source>
        <dbReference type="Proteomes" id="UP001165367"/>
    </source>
</evidence>
<name>A0ABS9KSR3_9BACT</name>
<organism evidence="1 2">
    <name type="scientific">Terrimonas ginsenosidimutans</name>
    <dbReference type="NCBI Taxonomy" id="2908004"/>
    <lineage>
        <taxon>Bacteria</taxon>
        <taxon>Pseudomonadati</taxon>
        <taxon>Bacteroidota</taxon>
        <taxon>Chitinophagia</taxon>
        <taxon>Chitinophagales</taxon>
        <taxon>Chitinophagaceae</taxon>
        <taxon>Terrimonas</taxon>
    </lineage>
</organism>
<dbReference type="InterPro" id="IPR053865">
    <property type="entry name" value="DUF6934"/>
</dbReference>
<reference evidence="1" key="1">
    <citation type="submission" date="2022-01" db="EMBL/GenBank/DDBJ databases">
        <authorList>
            <person name="Jo J.-H."/>
            <person name="Im W.-T."/>
        </authorList>
    </citation>
    <scope>NUCLEOTIDE SEQUENCE</scope>
    <source>
        <strain evidence="1">NA20</strain>
    </source>
</reference>
<dbReference type="RefSeq" id="WP_237872659.1">
    <property type="nucleotide sequence ID" value="NZ_JAKLTR010000008.1"/>
</dbReference>
<sequence>MLINIDFENTYEIAWISNDFSEASFYSPCKGSSAVLIRIRIAPVEYSYFPDVYNLSFGPLNEYGEIDDQSRVLHSNLSRLFSTIILFSIKFLQRNPGYTIGVDGSTDTRAYLYHRIFRSNETSFNELLETFGVDWFVKVLRGGELETYTDGSIWAKPWLEQFDYDRSANDLYHYYMFRLKE</sequence>
<proteinExistence type="predicted"/>
<protein>
    <submittedName>
        <fullName evidence="1">Uncharacterized protein</fullName>
    </submittedName>
</protein>
<accession>A0ABS9KSR3</accession>
<dbReference type="Proteomes" id="UP001165367">
    <property type="component" value="Unassembled WGS sequence"/>
</dbReference>
<gene>
    <name evidence="1" type="ORF">LZZ85_13785</name>
</gene>
<comment type="caution">
    <text evidence="1">The sequence shown here is derived from an EMBL/GenBank/DDBJ whole genome shotgun (WGS) entry which is preliminary data.</text>
</comment>
<keyword evidence="2" id="KW-1185">Reference proteome</keyword>
<dbReference type="EMBL" id="JAKLTR010000008">
    <property type="protein sequence ID" value="MCG2615366.1"/>
    <property type="molecule type" value="Genomic_DNA"/>
</dbReference>
<dbReference type="Pfam" id="PF22028">
    <property type="entry name" value="DUF6934"/>
    <property type="match status" value="1"/>
</dbReference>
<evidence type="ECO:0000313" key="1">
    <source>
        <dbReference type="EMBL" id="MCG2615366.1"/>
    </source>
</evidence>